<evidence type="ECO:0000313" key="2">
    <source>
        <dbReference type="WBParaSite" id="ACRNAN_scaffold1226.g8389.t1"/>
    </source>
</evidence>
<name>A0A914CMI0_9BILA</name>
<sequence>MNSTDQRINQRNQKATQKFCIKNCEDASQQYHVIVLLCKQLVSRRHLVVPHTQWHSSARRSKHSATGCAIIERRLYLCTTSGWLRISARQESDIDASADPTKTVIYAPSQYPTKTAIYAPSQYPTKTAIYAPSMQDQTRTAIYAPSQTKRELPSQYPTKTANIQLNPTTVVLQPLMDRNYYEAPYSANDEMSLSTRTAVMQASPTTAICQGSAQPKGVGSTESVYFGVSGVSNTKSSTPVHKASAVASNVLVYFTPGTQGKAADTASVYFMPK</sequence>
<organism evidence="1 2">
    <name type="scientific">Acrobeloides nanus</name>
    <dbReference type="NCBI Taxonomy" id="290746"/>
    <lineage>
        <taxon>Eukaryota</taxon>
        <taxon>Metazoa</taxon>
        <taxon>Ecdysozoa</taxon>
        <taxon>Nematoda</taxon>
        <taxon>Chromadorea</taxon>
        <taxon>Rhabditida</taxon>
        <taxon>Tylenchina</taxon>
        <taxon>Cephalobomorpha</taxon>
        <taxon>Cephaloboidea</taxon>
        <taxon>Cephalobidae</taxon>
        <taxon>Acrobeloides</taxon>
    </lineage>
</organism>
<keyword evidence="1" id="KW-1185">Reference proteome</keyword>
<dbReference type="WBParaSite" id="ACRNAN_scaffold1226.g8389.t1">
    <property type="protein sequence ID" value="ACRNAN_scaffold1226.g8389.t1"/>
    <property type="gene ID" value="ACRNAN_scaffold1226.g8389"/>
</dbReference>
<reference evidence="2" key="1">
    <citation type="submission" date="2022-11" db="UniProtKB">
        <authorList>
            <consortium name="WormBaseParasite"/>
        </authorList>
    </citation>
    <scope>IDENTIFICATION</scope>
</reference>
<dbReference type="Proteomes" id="UP000887540">
    <property type="component" value="Unplaced"/>
</dbReference>
<protein>
    <submittedName>
        <fullName evidence="2">Uncharacterized protein</fullName>
    </submittedName>
</protein>
<evidence type="ECO:0000313" key="1">
    <source>
        <dbReference type="Proteomes" id="UP000887540"/>
    </source>
</evidence>
<dbReference type="AlphaFoldDB" id="A0A914CMI0"/>
<accession>A0A914CMI0</accession>
<proteinExistence type="predicted"/>